<feature type="domain" description="CRISPR-associated protein CXXC-CXXC" evidence="1">
    <location>
        <begin position="227"/>
        <end position="289"/>
    </location>
</feature>
<sequence>MEEEILRLRLGDWQWNGAVIGFIRIVGRENVLFENESIKFSSKLLENFEEKYFAYFIKAYEKTLSWYKIVSFKEWLEAQEDDEFGTFVLKDLNALNEQIKTVKSLIKSNSYKAAYELMALGEDILVWEKELVSIKEPKSEQAFAADKPELIAKVRETFSTLRKIISYCESPEGKRYIRAKNIIYTVIKNAWNGVSFLNPQTKEKDVYLDYKAHFVDGAIAYLKQNKDKFKYHCFICDEPIKDMSLDLSFMNATGFDVARKSSHVWDFQNDIAVCPLCKLIYSCLPAGFTYVYDRGIYININTSVEDAYEVNYKIHHEVLRKEGNLRSIYPVLIGALHEQENAGASYELADIQVVRYEREAYRFNILSRKMLQLIFDSKDRLDSLINTSFAENKLTVRIYDEAISRIFNNQNLFTLIHRMLYDLLSDPSKCRFNGAHITHLLRINQRIYQTLGGMKMGCEDKDNALVREARTAGEQLKRYYYGKNAQHKLPGICYRLLNALKTSNQEMFLDVTLNCYLYVGFPVQRVHTDSLGQEKDFSTVGYAFVAALIDNSKSEDKGSSPVGEMEEEKK</sequence>
<dbReference type="STRING" id="645991.Sgly_1385"/>
<dbReference type="Proteomes" id="UP000007488">
    <property type="component" value="Chromosome"/>
</dbReference>
<dbReference type="InterPro" id="IPR019121">
    <property type="entry name" value="CRISPR-assoc_CXXC-CXXC_dom"/>
</dbReference>
<gene>
    <name evidence="2" type="ordered locus">Sgly_1385</name>
</gene>
<protein>
    <submittedName>
        <fullName evidence="2">CRISPR-associated protein CXXC_CXXC region</fullName>
    </submittedName>
</protein>
<dbReference type="HOGENOM" id="CLU_035397_0_0_9"/>
<organism evidence="2 3">
    <name type="scientific">Syntrophobotulus glycolicus (strain DSM 8271 / FlGlyR)</name>
    <dbReference type="NCBI Taxonomy" id="645991"/>
    <lineage>
        <taxon>Bacteria</taxon>
        <taxon>Bacillati</taxon>
        <taxon>Bacillota</taxon>
        <taxon>Clostridia</taxon>
        <taxon>Eubacteriales</taxon>
        <taxon>Desulfitobacteriaceae</taxon>
        <taxon>Syntrophobotulus</taxon>
    </lineage>
</organism>
<proteinExistence type="predicted"/>
<dbReference type="KEGG" id="sgy:Sgly_1385"/>
<dbReference type="EMBL" id="CP002547">
    <property type="protein sequence ID" value="ADY55689.1"/>
    <property type="molecule type" value="Genomic_DNA"/>
</dbReference>
<dbReference type="AlphaFoldDB" id="F0SWC3"/>
<evidence type="ECO:0000313" key="2">
    <source>
        <dbReference type="EMBL" id="ADY55689.1"/>
    </source>
</evidence>
<evidence type="ECO:0000259" key="1">
    <source>
        <dbReference type="Pfam" id="PF09706"/>
    </source>
</evidence>
<dbReference type="OrthoDB" id="5540852at2"/>
<dbReference type="eggNOG" id="ENOG502Z80D">
    <property type="taxonomic scope" value="Bacteria"/>
</dbReference>
<keyword evidence="3" id="KW-1185">Reference proteome</keyword>
<reference evidence="2 3" key="1">
    <citation type="journal article" date="2011" name="Stand. Genomic Sci.">
        <title>Complete genome sequence of Syntrophobotulus glycolicus type strain (FlGlyR).</title>
        <authorList>
            <person name="Han C."/>
            <person name="Mwirichia R."/>
            <person name="Chertkov O."/>
            <person name="Held B."/>
            <person name="Lapidus A."/>
            <person name="Nolan M."/>
            <person name="Lucas S."/>
            <person name="Hammon N."/>
            <person name="Deshpande S."/>
            <person name="Cheng J.F."/>
            <person name="Tapia R."/>
            <person name="Goodwin L."/>
            <person name="Pitluck S."/>
            <person name="Huntemann M."/>
            <person name="Liolios K."/>
            <person name="Ivanova N."/>
            <person name="Pagani I."/>
            <person name="Mavromatis K."/>
            <person name="Ovchinikova G."/>
            <person name="Pati A."/>
            <person name="Chen A."/>
            <person name="Palaniappan K."/>
            <person name="Land M."/>
            <person name="Hauser L."/>
            <person name="Brambilla E.M."/>
            <person name="Rohde M."/>
            <person name="Spring S."/>
            <person name="Sikorski J."/>
            <person name="Goker M."/>
            <person name="Woyke T."/>
            <person name="Bristow J."/>
            <person name="Eisen J.A."/>
            <person name="Markowitz V."/>
            <person name="Hugenholtz P."/>
            <person name="Kyrpides N.C."/>
            <person name="Klenk H.P."/>
            <person name="Detter J.C."/>
        </authorList>
    </citation>
    <scope>NUCLEOTIDE SEQUENCE [LARGE SCALE GENOMIC DNA]</scope>
    <source>
        <strain evidence="3">DSM 8271 / FlGlyR</strain>
    </source>
</reference>
<reference evidence="3" key="2">
    <citation type="submission" date="2011-02" db="EMBL/GenBank/DDBJ databases">
        <title>The complete genome of Syntrophobotulus glycolicus DSM 8271.</title>
        <authorList>
            <person name="Lucas S."/>
            <person name="Copeland A."/>
            <person name="Lapidus A."/>
            <person name="Bruce D."/>
            <person name="Goodwin L."/>
            <person name="Pitluck S."/>
            <person name="Kyrpides N."/>
            <person name="Mavromatis K."/>
            <person name="Pagani I."/>
            <person name="Ivanova N."/>
            <person name="Mikhailova N."/>
            <person name="Chertkov O."/>
            <person name="Held B."/>
            <person name="Detter J.C."/>
            <person name="Tapia R."/>
            <person name="Han C."/>
            <person name="Land M."/>
            <person name="Hauser L."/>
            <person name="Markowitz V."/>
            <person name="Cheng J.-F."/>
            <person name="Hugenholtz P."/>
            <person name="Woyke T."/>
            <person name="Wu D."/>
            <person name="Spring S."/>
            <person name="Schroeder M."/>
            <person name="Brambilla E."/>
            <person name="Klenk H.-P."/>
            <person name="Eisen J.A."/>
        </authorList>
    </citation>
    <scope>NUCLEOTIDE SEQUENCE [LARGE SCALE GENOMIC DNA]</scope>
    <source>
        <strain evidence="3">DSM 8271 / FlGlyR</strain>
    </source>
</reference>
<dbReference type="RefSeq" id="WP_013624559.1">
    <property type="nucleotide sequence ID" value="NC_015172.1"/>
</dbReference>
<dbReference type="CDD" id="cd09754">
    <property type="entry name" value="Cas8a1_I-A"/>
    <property type="match status" value="1"/>
</dbReference>
<dbReference type="NCBIfam" id="TIGR01908">
    <property type="entry name" value="cas_CXXC_CXXC"/>
    <property type="match status" value="1"/>
</dbReference>
<evidence type="ECO:0000313" key="3">
    <source>
        <dbReference type="Proteomes" id="UP000007488"/>
    </source>
</evidence>
<dbReference type="InterPro" id="IPR010180">
    <property type="entry name" value="CRISPR-assoc_prot_CXXC-CXXC"/>
</dbReference>
<name>F0SWC3_SYNGF</name>
<accession>F0SWC3</accession>
<dbReference type="Pfam" id="PF09706">
    <property type="entry name" value="Cas_CXXC_CXXC"/>
    <property type="match status" value="1"/>
</dbReference>